<dbReference type="SUPFAM" id="SSF52540">
    <property type="entry name" value="P-loop containing nucleoside triphosphate hydrolases"/>
    <property type="match status" value="1"/>
</dbReference>
<dbReference type="RefSeq" id="WP_133867976.1">
    <property type="nucleotide sequence ID" value="NZ_SOAU01000001.1"/>
</dbReference>
<dbReference type="Proteomes" id="UP000294558">
    <property type="component" value="Unassembled WGS sequence"/>
</dbReference>
<evidence type="ECO:0000259" key="1">
    <source>
        <dbReference type="PROSITE" id="PS50043"/>
    </source>
</evidence>
<dbReference type="InterPro" id="IPR000792">
    <property type="entry name" value="Tscrpt_reg_LuxR_C"/>
</dbReference>
<sequence>MPIDPPIGPKPPIGRGWLIDQITTLVDRGGLGLLTLTGLPGVGKTTVVRGALADRPHRWIAATTLPHHLPSADDVGAGDLVVVDGVTDGEQLAAVARLVDRGVDVVATARGPLRLPRERIVRVPALPVPEPDATTETLAAEPTIELFRHVAVRSGSTADWDGTDLRAVADIARAVGGHPMAIELLAARTPAYSPTSLAEQLASDRHSAVADLLDGTDDLLGTIQWSAADLADRAVSVLTALSVFEGPVPVEALERVVDDRSDDLLEVVSSLVDAHLVDADHAADGSLYSLPPLVAEVLRHRATDVDDTRRRTARLGWATELAAEATSTSRGETGLPDPRLTAAEDDLRAALVDALDSGDADAAANLTVALAPVWLGRGVLADEVALARRTVELADGTVSEPSTAIARGWLANLLAERVVVDVELDEFIDQRAGSLALLDRVEPDVRVRLLALAVRPARALADRADVIDLARLGRSTASELGDQASVVRFEVWLGMLAHQDGDVATARQWAGTALGRARQIGDEPGMVAAAGLLRTLPPGQATDIVVPTLVDLADIARRNDDTRTLTWVVPAAASEALAAGDVGPALDLTDESLSIARRAGTWTWYTCPPFTALATMASIREQHVAAATLLGVLDAQVDGFESSLPLDLVRRVRSAIADARASADAGVVSAFTDGTMMTFDRATAFAARVVSELRREHETDHDDIATDDGADLTAREVEVLRELANGGTNKDVAAALGIRPKTVMHHAAAIYRKLHVRGRGEAVAWWFQQRP</sequence>
<dbReference type="PANTHER" id="PTHR47691">
    <property type="entry name" value="REGULATOR-RELATED"/>
    <property type="match status" value="1"/>
</dbReference>
<dbReference type="PANTHER" id="PTHR47691:SF3">
    <property type="entry name" value="HTH-TYPE TRANSCRIPTIONAL REGULATOR RV0890C-RELATED"/>
    <property type="match status" value="1"/>
</dbReference>
<dbReference type="PRINTS" id="PR00038">
    <property type="entry name" value="HTHLUXR"/>
</dbReference>
<evidence type="ECO:0000313" key="3">
    <source>
        <dbReference type="Proteomes" id="UP000294558"/>
    </source>
</evidence>
<dbReference type="InterPro" id="IPR027417">
    <property type="entry name" value="P-loop_NTPase"/>
</dbReference>
<dbReference type="PROSITE" id="PS00622">
    <property type="entry name" value="HTH_LUXR_1"/>
    <property type="match status" value="1"/>
</dbReference>
<comment type="caution">
    <text evidence="2">The sequence shown here is derived from an EMBL/GenBank/DDBJ whole genome shotgun (WGS) entry which is preliminary data.</text>
</comment>
<dbReference type="InterPro" id="IPR036388">
    <property type="entry name" value="WH-like_DNA-bd_sf"/>
</dbReference>
<dbReference type="Gene3D" id="1.10.10.10">
    <property type="entry name" value="Winged helix-like DNA-binding domain superfamily/Winged helix DNA-binding domain"/>
    <property type="match status" value="1"/>
</dbReference>
<dbReference type="SUPFAM" id="SSF46894">
    <property type="entry name" value="C-terminal effector domain of the bipartite response regulators"/>
    <property type="match status" value="1"/>
</dbReference>
<dbReference type="InterPro" id="IPR016032">
    <property type="entry name" value="Sig_transdc_resp-reg_C-effctor"/>
</dbReference>
<dbReference type="PROSITE" id="PS50043">
    <property type="entry name" value="HTH_LUXR_2"/>
    <property type="match status" value="1"/>
</dbReference>
<feature type="domain" description="HTH luxR-type" evidence="1">
    <location>
        <begin position="705"/>
        <end position="770"/>
    </location>
</feature>
<dbReference type="GO" id="GO:0006355">
    <property type="term" value="P:regulation of DNA-templated transcription"/>
    <property type="evidence" value="ECO:0007669"/>
    <property type="project" value="InterPro"/>
</dbReference>
<evidence type="ECO:0000313" key="2">
    <source>
        <dbReference type="EMBL" id="TDT15536.1"/>
    </source>
</evidence>
<accession>A0A4R7HZ54</accession>
<dbReference type="CDD" id="cd06170">
    <property type="entry name" value="LuxR_C_like"/>
    <property type="match status" value="1"/>
</dbReference>
<dbReference type="Pfam" id="PF00196">
    <property type="entry name" value="GerE"/>
    <property type="match status" value="1"/>
</dbReference>
<proteinExistence type="predicted"/>
<organism evidence="2 3">
    <name type="scientific">Ilumatobacter fluminis</name>
    <dbReference type="NCBI Taxonomy" id="467091"/>
    <lineage>
        <taxon>Bacteria</taxon>
        <taxon>Bacillati</taxon>
        <taxon>Actinomycetota</taxon>
        <taxon>Acidimicrobiia</taxon>
        <taxon>Acidimicrobiales</taxon>
        <taxon>Ilumatobacteraceae</taxon>
        <taxon>Ilumatobacter</taxon>
    </lineage>
</organism>
<reference evidence="2 3" key="1">
    <citation type="submission" date="2019-03" db="EMBL/GenBank/DDBJ databases">
        <title>Sequencing the genomes of 1000 actinobacteria strains.</title>
        <authorList>
            <person name="Klenk H.-P."/>
        </authorList>
    </citation>
    <scope>NUCLEOTIDE SEQUENCE [LARGE SCALE GENOMIC DNA]</scope>
    <source>
        <strain evidence="2 3">DSM 18936</strain>
    </source>
</reference>
<protein>
    <submittedName>
        <fullName evidence="2">Regulatory LuxR family protein</fullName>
    </submittedName>
</protein>
<keyword evidence="3" id="KW-1185">Reference proteome</keyword>
<dbReference type="EMBL" id="SOAU01000001">
    <property type="protein sequence ID" value="TDT15536.1"/>
    <property type="molecule type" value="Genomic_DNA"/>
</dbReference>
<gene>
    <name evidence="2" type="ORF">BDK89_1108</name>
</gene>
<dbReference type="GO" id="GO:0003677">
    <property type="term" value="F:DNA binding"/>
    <property type="evidence" value="ECO:0007669"/>
    <property type="project" value="InterPro"/>
</dbReference>
<dbReference type="AlphaFoldDB" id="A0A4R7HZ54"/>
<name>A0A4R7HZ54_9ACTN</name>
<dbReference type="OrthoDB" id="3171430at2"/>
<dbReference type="SMART" id="SM00421">
    <property type="entry name" value="HTH_LUXR"/>
    <property type="match status" value="1"/>
</dbReference>